<dbReference type="OrthoDB" id="9784339at2"/>
<evidence type="ECO:0000256" key="2">
    <source>
        <dbReference type="ARBA" id="ARBA00022801"/>
    </source>
</evidence>
<dbReference type="InterPro" id="IPR017867">
    <property type="entry name" value="Tyr_phospatase_low_mol_wt"/>
</dbReference>
<comment type="similarity">
    <text evidence="1">Belongs to the low molecular weight phosphotyrosine protein phosphatase family.</text>
</comment>
<feature type="domain" description="Phosphotyrosine protein phosphatase I" evidence="5">
    <location>
        <begin position="2"/>
        <end position="147"/>
    </location>
</feature>
<dbReference type="Proteomes" id="UP000198847">
    <property type="component" value="Unassembled WGS sequence"/>
</dbReference>
<keyword evidence="2" id="KW-0378">Hydrolase</keyword>
<dbReference type="SUPFAM" id="SSF52788">
    <property type="entry name" value="Phosphotyrosine protein phosphatases I"/>
    <property type="match status" value="1"/>
</dbReference>
<dbReference type="EMBL" id="FODY01000002">
    <property type="protein sequence ID" value="SEO45591.1"/>
    <property type="molecule type" value="Genomic_DNA"/>
</dbReference>
<keyword evidence="7" id="KW-1185">Reference proteome</keyword>
<dbReference type="GO" id="GO:0004725">
    <property type="term" value="F:protein tyrosine phosphatase activity"/>
    <property type="evidence" value="ECO:0007669"/>
    <property type="project" value="InterPro"/>
</dbReference>
<dbReference type="InterPro" id="IPR023485">
    <property type="entry name" value="Ptyr_pPase"/>
</dbReference>
<gene>
    <name evidence="6" type="ORF">SAMN04490178_10288</name>
</gene>
<sequence length="156" mass="16575">MLRILFVCTGNTCRSPMAEALLCEKVRQAGLNDKVSVLSAGIMAGYEYPASKFACAVMQARHISLGEHRSRQLTADAIAAADLILTMALSHKRAVLALAPEAADKVFTLCEFAGAAGDVDDPYGGSYETYDSAAAEIDSLLGQAWKKIVALAGKEY</sequence>
<evidence type="ECO:0000259" key="5">
    <source>
        <dbReference type="SMART" id="SM00226"/>
    </source>
</evidence>
<evidence type="ECO:0000256" key="4">
    <source>
        <dbReference type="PIRSR" id="PIRSR617867-1"/>
    </source>
</evidence>
<proteinExistence type="inferred from homology"/>
<keyword evidence="3" id="KW-0904">Protein phosphatase</keyword>
<dbReference type="PANTHER" id="PTHR11717">
    <property type="entry name" value="LOW MOLECULAR WEIGHT PROTEIN TYROSINE PHOSPHATASE"/>
    <property type="match status" value="1"/>
</dbReference>
<evidence type="ECO:0000313" key="6">
    <source>
        <dbReference type="EMBL" id="SEO45591.1"/>
    </source>
</evidence>
<dbReference type="CDD" id="cd16344">
    <property type="entry name" value="LMWPAP"/>
    <property type="match status" value="1"/>
</dbReference>
<feature type="active site" evidence="4">
    <location>
        <position position="14"/>
    </location>
</feature>
<protein>
    <submittedName>
        <fullName evidence="6">Protein-tyrosine phosphatase</fullName>
    </submittedName>
</protein>
<dbReference type="InterPro" id="IPR036196">
    <property type="entry name" value="Ptyr_pPase_sf"/>
</dbReference>
<dbReference type="SMART" id="SM00226">
    <property type="entry name" value="LMWPc"/>
    <property type="match status" value="1"/>
</dbReference>
<feature type="active site" description="Proton donor" evidence="4">
    <location>
        <position position="121"/>
    </location>
</feature>
<organism evidence="6 7">
    <name type="scientific">Propionispora vibrioides</name>
    <dbReference type="NCBI Taxonomy" id="112903"/>
    <lineage>
        <taxon>Bacteria</taxon>
        <taxon>Bacillati</taxon>
        <taxon>Bacillota</taxon>
        <taxon>Negativicutes</taxon>
        <taxon>Selenomonadales</taxon>
        <taxon>Sporomusaceae</taxon>
        <taxon>Propionispora</taxon>
    </lineage>
</organism>
<dbReference type="PRINTS" id="PR00719">
    <property type="entry name" value="LMWPTPASE"/>
</dbReference>
<accession>A0A1H8PUZ6</accession>
<dbReference type="PANTHER" id="PTHR11717:SF31">
    <property type="entry name" value="LOW MOLECULAR WEIGHT PROTEIN-TYROSINE-PHOSPHATASE ETP-RELATED"/>
    <property type="match status" value="1"/>
</dbReference>
<name>A0A1H8PUZ6_9FIRM</name>
<reference evidence="6 7" key="1">
    <citation type="submission" date="2016-10" db="EMBL/GenBank/DDBJ databases">
        <authorList>
            <person name="de Groot N.N."/>
        </authorList>
    </citation>
    <scope>NUCLEOTIDE SEQUENCE [LARGE SCALE GENOMIC DNA]</scope>
    <source>
        <strain evidence="6 7">DSM 13305</strain>
    </source>
</reference>
<evidence type="ECO:0000256" key="1">
    <source>
        <dbReference type="ARBA" id="ARBA00011063"/>
    </source>
</evidence>
<evidence type="ECO:0000256" key="3">
    <source>
        <dbReference type="ARBA" id="ARBA00022912"/>
    </source>
</evidence>
<dbReference type="Pfam" id="PF01451">
    <property type="entry name" value="LMWPc"/>
    <property type="match status" value="1"/>
</dbReference>
<dbReference type="RefSeq" id="WP_091743806.1">
    <property type="nucleotide sequence ID" value="NZ_FODY01000002.1"/>
</dbReference>
<feature type="active site" description="Nucleophile" evidence="4">
    <location>
        <position position="8"/>
    </location>
</feature>
<dbReference type="STRING" id="112903.SAMN04490178_10288"/>
<dbReference type="Gene3D" id="3.40.50.2300">
    <property type="match status" value="1"/>
</dbReference>
<dbReference type="AlphaFoldDB" id="A0A1H8PUZ6"/>
<evidence type="ECO:0000313" key="7">
    <source>
        <dbReference type="Proteomes" id="UP000198847"/>
    </source>
</evidence>
<dbReference type="InterPro" id="IPR050438">
    <property type="entry name" value="LMW_PTPase"/>
</dbReference>